<sequence length="160" mass="17919">MQKRISVEELITFKTSVLAQLLGRMVDASVSNDLGLSSRQWRTMITVHRLGHCTASDIARFSHLDKSQVSRAVFETEQLGLLTQSTDEADRRRSIVSLTSAGMKVMERGLRGTQHRQRALEGCLSPDDRVALHRILDTLTAQARHMLEQAKATKDRPSPP</sequence>
<dbReference type="Gene3D" id="1.10.10.10">
    <property type="entry name" value="Winged helix-like DNA-binding domain superfamily/Winged helix DNA-binding domain"/>
    <property type="match status" value="1"/>
</dbReference>
<evidence type="ECO:0000256" key="3">
    <source>
        <dbReference type="ARBA" id="ARBA00023163"/>
    </source>
</evidence>
<reference evidence="5 6" key="1">
    <citation type="submission" date="2017-05" db="EMBL/GenBank/DDBJ databases">
        <title>Complete and WGS of Bordetella genogroups.</title>
        <authorList>
            <person name="Spilker T."/>
            <person name="LiPuma J."/>
        </authorList>
    </citation>
    <scope>NUCLEOTIDE SEQUENCE [LARGE SCALE GENOMIC DNA]</scope>
    <source>
        <strain evidence="5 6">AU7206</strain>
    </source>
</reference>
<dbReference type="PANTHER" id="PTHR33164">
    <property type="entry name" value="TRANSCRIPTIONAL REGULATOR, MARR FAMILY"/>
    <property type="match status" value="1"/>
</dbReference>
<dbReference type="GO" id="GO:0003700">
    <property type="term" value="F:DNA-binding transcription factor activity"/>
    <property type="evidence" value="ECO:0007669"/>
    <property type="project" value="InterPro"/>
</dbReference>
<dbReference type="STRING" id="463040.CAL15_05240"/>
<dbReference type="OrthoDB" id="8908119at2"/>
<evidence type="ECO:0000259" key="4">
    <source>
        <dbReference type="PROSITE" id="PS50995"/>
    </source>
</evidence>
<keyword evidence="3" id="KW-0804">Transcription</keyword>
<evidence type="ECO:0000256" key="1">
    <source>
        <dbReference type="ARBA" id="ARBA00023015"/>
    </source>
</evidence>
<proteinExistence type="predicted"/>
<dbReference type="GO" id="GO:0003677">
    <property type="term" value="F:DNA binding"/>
    <property type="evidence" value="ECO:0007669"/>
    <property type="project" value="UniProtKB-KW"/>
</dbReference>
<dbReference type="InterPro" id="IPR039422">
    <property type="entry name" value="MarR/SlyA-like"/>
</dbReference>
<dbReference type="EMBL" id="CP021111">
    <property type="protein sequence ID" value="ARP93841.1"/>
    <property type="molecule type" value="Genomic_DNA"/>
</dbReference>
<feature type="domain" description="HTH marR-type" evidence="4">
    <location>
        <begin position="8"/>
        <end position="141"/>
    </location>
</feature>
<accession>A0A1W6Z931</accession>
<evidence type="ECO:0000256" key="2">
    <source>
        <dbReference type="ARBA" id="ARBA00023125"/>
    </source>
</evidence>
<dbReference type="SMART" id="SM00347">
    <property type="entry name" value="HTH_MARR"/>
    <property type="match status" value="1"/>
</dbReference>
<dbReference type="SUPFAM" id="SSF46785">
    <property type="entry name" value="Winged helix' DNA-binding domain"/>
    <property type="match status" value="1"/>
</dbReference>
<keyword evidence="6" id="KW-1185">Reference proteome</keyword>
<dbReference type="PROSITE" id="PS50995">
    <property type="entry name" value="HTH_MARR_2"/>
    <property type="match status" value="1"/>
</dbReference>
<dbReference type="PANTHER" id="PTHR33164:SF64">
    <property type="entry name" value="TRANSCRIPTIONAL REGULATOR SLYA"/>
    <property type="match status" value="1"/>
</dbReference>
<dbReference type="KEGG" id="bgm:CAL15_05240"/>
<dbReference type="InterPro" id="IPR000835">
    <property type="entry name" value="HTH_MarR-typ"/>
</dbReference>
<organism evidence="5 6">
    <name type="scientific">Bordetella genomosp. 13</name>
    <dbReference type="NCBI Taxonomy" id="463040"/>
    <lineage>
        <taxon>Bacteria</taxon>
        <taxon>Pseudomonadati</taxon>
        <taxon>Pseudomonadota</taxon>
        <taxon>Betaproteobacteria</taxon>
        <taxon>Burkholderiales</taxon>
        <taxon>Alcaligenaceae</taxon>
        <taxon>Bordetella</taxon>
    </lineage>
</organism>
<dbReference type="Proteomes" id="UP000194161">
    <property type="component" value="Chromosome"/>
</dbReference>
<dbReference type="InterPro" id="IPR036388">
    <property type="entry name" value="WH-like_DNA-bd_sf"/>
</dbReference>
<evidence type="ECO:0000313" key="6">
    <source>
        <dbReference type="Proteomes" id="UP000194161"/>
    </source>
</evidence>
<keyword evidence="2" id="KW-0238">DNA-binding</keyword>
<dbReference type="InterPro" id="IPR036390">
    <property type="entry name" value="WH_DNA-bd_sf"/>
</dbReference>
<dbReference type="AlphaFoldDB" id="A0A1W6Z931"/>
<protein>
    <recommendedName>
        <fullName evidence="4">HTH marR-type domain-containing protein</fullName>
    </recommendedName>
</protein>
<evidence type="ECO:0000313" key="5">
    <source>
        <dbReference type="EMBL" id="ARP93841.1"/>
    </source>
</evidence>
<keyword evidence="1" id="KW-0805">Transcription regulation</keyword>
<dbReference type="GO" id="GO:0006950">
    <property type="term" value="P:response to stress"/>
    <property type="evidence" value="ECO:0007669"/>
    <property type="project" value="TreeGrafter"/>
</dbReference>
<name>A0A1W6Z931_9BORD</name>
<gene>
    <name evidence="5" type="ORF">CAL15_05240</name>
</gene>
<dbReference type="RefSeq" id="WP_086077614.1">
    <property type="nucleotide sequence ID" value="NZ_CP021111.1"/>
</dbReference>
<dbReference type="Pfam" id="PF12802">
    <property type="entry name" value="MarR_2"/>
    <property type="match status" value="1"/>
</dbReference>